<accession>A0A183VC58</accession>
<proteinExistence type="predicted"/>
<dbReference type="WBParaSite" id="TCNE_0001833201-mRNA-1">
    <property type="protein sequence ID" value="TCNE_0001833201-mRNA-1"/>
    <property type="gene ID" value="TCNE_0001833201"/>
</dbReference>
<keyword evidence="3" id="KW-0677">Repeat</keyword>
<comment type="subcellular location">
    <subcellularLocation>
        <location evidence="1">Nucleus</location>
    </subcellularLocation>
</comment>
<reference evidence="7" key="1">
    <citation type="submission" date="2016-06" db="UniProtKB">
        <authorList>
            <consortium name="WormBaseParasite"/>
        </authorList>
    </citation>
    <scope>IDENTIFICATION</scope>
</reference>
<evidence type="ECO:0000313" key="5">
    <source>
        <dbReference type="EMBL" id="VDM49649.1"/>
    </source>
</evidence>
<evidence type="ECO:0000256" key="1">
    <source>
        <dbReference type="ARBA" id="ARBA00004123"/>
    </source>
</evidence>
<organism evidence="6 7">
    <name type="scientific">Toxocara canis</name>
    <name type="common">Canine roundworm</name>
    <dbReference type="NCBI Taxonomy" id="6265"/>
    <lineage>
        <taxon>Eukaryota</taxon>
        <taxon>Metazoa</taxon>
        <taxon>Ecdysozoa</taxon>
        <taxon>Nematoda</taxon>
        <taxon>Chromadorea</taxon>
        <taxon>Rhabditida</taxon>
        <taxon>Spirurina</taxon>
        <taxon>Ascaridomorpha</taxon>
        <taxon>Ascaridoidea</taxon>
        <taxon>Toxocaridae</taxon>
        <taxon>Toxocara</taxon>
    </lineage>
</organism>
<evidence type="ECO:0000256" key="2">
    <source>
        <dbReference type="ARBA" id="ARBA00022574"/>
    </source>
</evidence>
<name>A0A183VC58_TOXCA</name>
<evidence type="ECO:0000259" key="4">
    <source>
        <dbReference type="Pfam" id="PF08154"/>
    </source>
</evidence>
<dbReference type="InterPro" id="IPR012972">
    <property type="entry name" value="NLE"/>
</dbReference>
<dbReference type="EMBL" id="UYWY01025391">
    <property type="protein sequence ID" value="VDM49649.1"/>
    <property type="molecule type" value="Genomic_DNA"/>
</dbReference>
<dbReference type="Pfam" id="PF08154">
    <property type="entry name" value="NLE"/>
    <property type="match status" value="1"/>
</dbReference>
<evidence type="ECO:0000313" key="6">
    <source>
        <dbReference type="Proteomes" id="UP000050794"/>
    </source>
</evidence>
<feature type="domain" description="NLE" evidence="4">
    <location>
        <begin position="14"/>
        <end position="74"/>
    </location>
</feature>
<reference evidence="5 6" key="2">
    <citation type="submission" date="2018-11" db="EMBL/GenBank/DDBJ databases">
        <authorList>
            <consortium name="Pathogen Informatics"/>
        </authorList>
    </citation>
    <scope>NUCLEOTIDE SEQUENCE [LARGE SCALE GENOMIC DNA]</scope>
</reference>
<dbReference type="Proteomes" id="UP000050794">
    <property type="component" value="Unassembled WGS sequence"/>
</dbReference>
<keyword evidence="6" id="KW-1185">Reference proteome</keyword>
<dbReference type="AlphaFoldDB" id="A0A183VC58"/>
<keyword evidence="2" id="KW-0853">WD repeat</keyword>
<evidence type="ECO:0000256" key="3">
    <source>
        <dbReference type="ARBA" id="ARBA00022737"/>
    </source>
</evidence>
<dbReference type="GO" id="GO:0005634">
    <property type="term" value="C:nucleus"/>
    <property type="evidence" value="ECO:0007669"/>
    <property type="project" value="UniProtKB-SubCell"/>
</dbReference>
<gene>
    <name evidence="5" type="ORF">TCNE_LOCUS18328</name>
</gene>
<sequence length="90" mass="9915">MEVNEDEGEHHVGIRLYSEDGNELSDAPIVVSLSTSNQQLQVLCNKLLGSSDDPIPISFRLKNGVEIVQSIADSVPQDKLNAEKVRSCFF</sequence>
<evidence type="ECO:0000313" key="7">
    <source>
        <dbReference type="WBParaSite" id="TCNE_0001833201-mRNA-1"/>
    </source>
</evidence>
<protein>
    <submittedName>
        <fullName evidence="7">NLE domain-containing protein</fullName>
    </submittedName>
</protein>